<dbReference type="PANTHER" id="PTHR33215">
    <property type="entry name" value="PROTEIN DISTAL ANTENNA"/>
    <property type="match status" value="1"/>
</dbReference>
<keyword evidence="1" id="KW-0175">Coiled coil</keyword>
<feature type="coiled-coil region" evidence="1">
    <location>
        <begin position="58"/>
        <end position="85"/>
    </location>
</feature>
<gene>
    <name evidence="2" type="ORF">QU665_02325</name>
</gene>
<sequence>MPAARYSDEFKIQVVREVIEKDRTIASVAASYDLVAQTVGNWVARYRKEHATDQDRKKASESAEIAKLKAEVRELRQENEFLKKAAAFVCPERKGAVDVVL</sequence>
<dbReference type="AlphaFoldDB" id="A0AAW9KSN0"/>
<dbReference type="Pfam" id="PF01527">
    <property type="entry name" value="HTH_Tnp_1"/>
    <property type="match status" value="1"/>
</dbReference>
<dbReference type="Proteomes" id="UP001289581">
    <property type="component" value="Unassembled WGS sequence"/>
</dbReference>
<protein>
    <submittedName>
        <fullName evidence="2">Transposase</fullName>
    </submittedName>
</protein>
<dbReference type="InterPro" id="IPR009057">
    <property type="entry name" value="Homeodomain-like_sf"/>
</dbReference>
<dbReference type="GO" id="GO:0003677">
    <property type="term" value="F:DNA binding"/>
    <property type="evidence" value="ECO:0007669"/>
    <property type="project" value="InterPro"/>
</dbReference>
<evidence type="ECO:0000313" key="2">
    <source>
        <dbReference type="EMBL" id="MEA1303928.1"/>
    </source>
</evidence>
<dbReference type="GO" id="GO:0006313">
    <property type="term" value="P:DNA transposition"/>
    <property type="evidence" value="ECO:0007669"/>
    <property type="project" value="InterPro"/>
</dbReference>
<dbReference type="InterPro" id="IPR002514">
    <property type="entry name" value="Transposase_8"/>
</dbReference>
<evidence type="ECO:0000313" key="3">
    <source>
        <dbReference type="Proteomes" id="UP001289581"/>
    </source>
</evidence>
<dbReference type="InterPro" id="IPR051839">
    <property type="entry name" value="RD_transcriptional_regulator"/>
</dbReference>
<comment type="caution">
    <text evidence="2">The sequence shown here is derived from an EMBL/GenBank/DDBJ whole genome shotgun (WGS) entry which is preliminary data.</text>
</comment>
<reference evidence="2 3" key="1">
    <citation type="submission" date="2023-06" db="EMBL/GenBank/DDBJ databases">
        <title>Actinomyces orist ORNL 0101 HMT-893 genome.</title>
        <authorList>
            <person name="Johnston C.D."/>
            <person name="Chen T."/>
            <person name="Dewhirst F.E."/>
        </authorList>
    </citation>
    <scope>NUCLEOTIDE SEQUENCE [LARGE SCALE GENOMIC DNA]</scope>
    <source>
        <strain evidence="2 3">ORNL 0101</strain>
    </source>
</reference>
<dbReference type="EMBL" id="JAXBCZ010000001">
    <property type="protein sequence ID" value="MEA1303928.1"/>
    <property type="molecule type" value="Genomic_DNA"/>
</dbReference>
<proteinExistence type="predicted"/>
<organism evidence="2 3">
    <name type="scientific">Actinomyces oris</name>
    <dbReference type="NCBI Taxonomy" id="544580"/>
    <lineage>
        <taxon>Bacteria</taxon>
        <taxon>Bacillati</taxon>
        <taxon>Actinomycetota</taxon>
        <taxon>Actinomycetes</taxon>
        <taxon>Actinomycetales</taxon>
        <taxon>Actinomycetaceae</taxon>
        <taxon>Actinomyces</taxon>
    </lineage>
</organism>
<keyword evidence="3" id="KW-1185">Reference proteome</keyword>
<evidence type="ECO:0000256" key="1">
    <source>
        <dbReference type="SAM" id="Coils"/>
    </source>
</evidence>
<dbReference type="PANTHER" id="PTHR33215:SF13">
    <property type="entry name" value="PROTEIN DISTAL ANTENNA"/>
    <property type="match status" value="1"/>
</dbReference>
<dbReference type="GO" id="GO:0004803">
    <property type="term" value="F:transposase activity"/>
    <property type="evidence" value="ECO:0007669"/>
    <property type="project" value="InterPro"/>
</dbReference>
<dbReference type="RefSeq" id="WP_322911529.1">
    <property type="nucleotide sequence ID" value="NZ_JAXBCZ010000001.1"/>
</dbReference>
<dbReference type="SUPFAM" id="SSF46689">
    <property type="entry name" value="Homeodomain-like"/>
    <property type="match status" value="1"/>
</dbReference>
<accession>A0AAW9KSN0</accession>
<dbReference type="Gene3D" id="1.10.10.60">
    <property type="entry name" value="Homeodomain-like"/>
    <property type="match status" value="1"/>
</dbReference>
<name>A0AAW9KSN0_9ACTO</name>